<evidence type="ECO:0008006" key="4">
    <source>
        <dbReference type="Google" id="ProtNLM"/>
    </source>
</evidence>
<proteinExistence type="predicted"/>
<protein>
    <recommendedName>
        <fullName evidence="4">Lipocalin-like domain-containing protein</fullName>
    </recommendedName>
</protein>
<dbReference type="RefSeq" id="WP_188619390.1">
    <property type="nucleotide sequence ID" value="NZ_BMJE01000001.1"/>
</dbReference>
<comment type="caution">
    <text evidence="2">The sequence shown here is derived from an EMBL/GenBank/DDBJ whole genome shotgun (WGS) entry which is preliminary data.</text>
</comment>
<keyword evidence="1" id="KW-0732">Signal</keyword>
<gene>
    <name evidence="2" type="ORF">GCM10007424_02300</name>
</gene>
<feature type="chain" id="PRO_5045827744" description="Lipocalin-like domain-containing protein" evidence="1">
    <location>
        <begin position="20"/>
        <end position="198"/>
    </location>
</feature>
<evidence type="ECO:0000313" key="3">
    <source>
        <dbReference type="Proteomes" id="UP000615760"/>
    </source>
</evidence>
<evidence type="ECO:0000313" key="2">
    <source>
        <dbReference type="EMBL" id="GGB65906.1"/>
    </source>
</evidence>
<reference evidence="3" key="1">
    <citation type="journal article" date="2019" name="Int. J. Syst. Evol. Microbiol.">
        <title>The Global Catalogue of Microorganisms (GCM) 10K type strain sequencing project: providing services to taxonomists for standard genome sequencing and annotation.</title>
        <authorList>
            <consortium name="The Broad Institute Genomics Platform"/>
            <consortium name="The Broad Institute Genome Sequencing Center for Infectious Disease"/>
            <person name="Wu L."/>
            <person name="Ma J."/>
        </authorList>
    </citation>
    <scope>NUCLEOTIDE SEQUENCE [LARGE SCALE GENOMIC DNA]</scope>
    <source>
        <strain evidence="3">CGMCC 1.15461</strain>
    </source>
</reference>
<feature type="signal peptide" evidence="1">
    <location>
        <begin position="1"/>
        <end position="19"/>
    </location>
</feature>
<dbReference type="Proteomes" id="UP000615760">
    <property type="component" value="Unassembled WGS sequence"/>
</dbReference>
<evidence type="ECO:0000256" key="1">
    <source>
        <dbReference type="SAM" id="SignalP"/>
    </source>
</evidence>
<keyword evidence="3" id="KW-1185">Reference proteome</keyword>
<dbReference type="EMBL" id="BMJE01000001">
    <property type="protein sequence ID" value="GGB65906.1"/>
    <property type="molecule type" value="Genomic_DNA"/>
</dbReference>
<sequence>MKLFTVTLLLFLTPFFVHSQIEAKTKDGREVILNNNGTWIYSDSLCNYFIKTKTYSNGKSVVYANNSIKVKGEGENSGLEIMLMKTSQSIVFTITTLDKEIWCVDKTTIATVEFTNGKTIDLQQMGNENCNGDFSCFLSEVMENNKELKKLCKYMIKSITIAYTINNSESTVTNSVKTTFTTGDAYRVKTIMECLANK</sequence>
<accession>A0ABQ1JGM0</accession>
<organism evidence="2 3">
    <name type="scientific">Flavobacterium suaedae</name>
    <dbReference type="NCBI Taxonomy" id="1767027"/>
    <lineage>
        <taxon>Bacteria</taxon>
        <taxon>Pseudomonadati</taxon>
        <taxon>Bacteroidota</taxon>
        <taxon>Flavobacteriia</taxon>
        <taxon>Flavobacteriales</taxon>
        <taxon>Flavobacteriaceae</taxon>
        <taxon>Flavobacterium</taxon>
    </lineage>
</organism>
<name>A0ABQ1JGM0_9FLAO</name>